<dbReference type="Gene3D" id="3.60.130.10">
    <property type="entry name" value="Clavaminate synthase-like"/>
    <property type="match status" value="1"/>
</dbReference>
<sequence>MPHLIKNALSALSSNGWAIFQLPDDGDGAAVIQQAALDIACLLGQPKATRRRGPLVDVLIPTDRQSANRRSLSVRYGLSPFPWHTDGAHWSTPPRYIVMGCLEAAPCTAQTLFCEGSTFDPLNVDGARSSVFRITNGGNSFYAAARGGSDRYYRFDPGCMTPVDAGAQEIVRSIDLFEPSDEQAITWQAGKFLLLDNWRFLHRRGSAQGSTERKLLRVTVMEKGKHG</sequence>
<evidence type="ECO:0000256" key="1">
    <source>
        <dbReference type="ARBA" id="ARBA00023002"/>
    </source>
</evidence>
<reference evidence="2 3" key="1">
    <citation type="submission" date="2018-06" db="EMBL/GenBank/DDBJ databases">
        <authorList>
            <consortium name="Pathogen Informatics"/>
            <person name="Doyle S."/>
        </authorList>
    </citation>
    <scope>NUCLEOTIDE SEQUENCE [LARGE SCALE GENOMIC DNA]</scope>
    <source>
        <strain evidence="2 3">NCTC10038</strain>
    </source>
</reference>
<organism evidence="2 3">
    <name type="scientific">Pseudomonas fluorescens</name>
    <dbReference type="NCBI Taxonomy" id="294"/>
    <lineage>
        <taxon>Bacteria</taxon>
        <taxon>Pseudomonadati</taxon>
        <taxon>Pseudomonadota</taxon>
        <taxon>Gammaproteobacteria</taxon>
        <taxon>Pseudomonadales</taxon>
        <taxon>Pseudomonadaceae</taxon>
        <taxon>Pseudomonas</taxon>
    </lineage>
</organism>
<dbReference type="GO" id="GO:0016706">
    <property type="term" value="F:2-oxoglutarate-dependent dioxygenase activity"/>
    <property type="evidence" value="ECO:0007669"/>
    <property type="project" value="UniProtKB-ARBA"/>
</dbReference>
<dbReference type="SUPFAM" id="SSF51197">
    <property type="entry name" value="Clavaminate synthase-like"/>
    <property type="match status" value="1"/>
</dbReference>
<proteinExistence type="predicted"/>
<keyword evidence="2" id="KW-0223">Dioxygenase</keyword>
<dbReference type="InterPro" id="IPR042098">
    <property type="entry name" value="TauD-like_sf"/>
</dbReference>
<keyword evidence="1" id="KW-0560">Oxidoreductase</keyword>
<evidence type="ECO:0000313" key="3">
    <source>
        <dbReference type="Proteomes" id="UP000248640"/>
    </source>
</evidence>
<dbReference type="AlphaFoldDB" id="A0A8B4I9W0"/>
<dbReference type="Proteomes" id="UP000248640">
    <property type="component" value="Chromosome 1"/>
</dbReference>
<dbReference type="GeneID" id="61638995"/>
<gene>
    <name evidence="2" type="ORF">NCTC10038_03099</name>
</gene>
<name>A0A8B4I9W0_PSEFL</name>
<protein>
    <submittedName>
        <fullName evidence="2">Taurine catabolism dioxygenase TauD, TfdA family</fullName>
    </submittedName>
</protein>
<accession>A0A8B4I9W0</accession>
<evidence type="ECO:0000313" key="2">
    <source>
        <dbReference type="EMBL" id="SQF91673.1"/>
    </source>
</evidence>
<dbReference type="RefSeq" id="WP_053256036.1">
    <property type="nucleotide sequence ID" value="NZ_CBCRXZ010000002.1"/>
</dbReference>
<dbReference type="EMBL" id="LS483372">
    <property type="protein sequence ID" value="SQF91673.1"/>
    <property type="molecule type" value="Genomic_DNA"/>
</dbReference>